<evidence type="ECO:0000313" key="6">
    <source>
        <dbReference type="EMBL" id="SAL81779.1"/>
    </source>
</evidence>
<gene>
    <name evidence="6" type="ORF">AWB68_06257</name>
</gene>
<comment type="caution">
    <text evidence="6">The sequence shown here is derived from an EMBL/GenBank/DDBJ whole genome shotgun (WGS) entry which is preliminary data.</text>
</comment>
<dbReference type="EMBL" id="FCON02000108">
    <property type="protein sequence ID" value="SAL81779.1"/>
    <property type="molecule type" value="Genomic_DNA"/>
</dbReference>
<keyword evidence="7" id="KW-1185">Reference proteome</keyword>
<dbReference type="Pfam" id="PF13356">
    <property type="entry name" value="Arm-DNA-bind_3"/>
    <property type="match status" value="1"/>
</dbReference>
<dbReference type="InterPro" id="IPR038488">
    <property type="entry name" value="Integrase_DNA-bd_sf"/>
</dbReference>
<proteinExistence type="inferred from homology"/>
<dbReference type="PANTHER" id="PTHR30629">
    <property type="entry name" value="PROPHAGE INTEGRASE"/>
    <property type="match status" value="1"/>
</dbReference>
<dbReference type="GO" id="GO:0003677">
    <property type="term" value="F:DNA binding"/>
    <property type="evidence" value="ECO:0007669"/>
    <property type="project" value="UniProtKB-UniRule"/>
</dbReference>
<dbReference type="AlphaFoldDB" id="A0A158KLZ5"/>
<organism evidence="6 7">
    <name type="scientific">Caballeronia choica</name>
    <dbReference type="NCBI Taxonomy" id="326476"/>
    <lineage>
        <taxon>Bacteria</taxon>
        <taxon>Pseudomonadati</taxon>
        <taxon>Pseudomonadota</taxon>
        <taxon>Betaproteobacteria</taxon>
        <taxon>Burkholderiales</taxon>
        <taxon>Burkholderiaceae</taxon>
        <taxon>Caballeronia</taxon>
    </lineage>
</organism>
<dbReference type="OrthoDB" id="8556969at2"/>
<comment type="similarity">
    <text evidence="1">Belongs to the 'phage' integrase family.</text>
</comment>
<feature type="compositionally biased region" description="Basic and acidic residues" evidence="4">
    <location>
        <begin position="86"/>
        <end position="105"/>
    </location>
</feature>
<evidence type="ECO:0000256" key="1">
    <source>
        <dbReference type="ARBA" id="ARBA00008857"/>
    </source>
</evidence>
<evidence type="ECO:0000313" key="7">
    <source>
        <dbReference type="Proteomes" id="UP000054770"/>
    </source>
</evidence>
<evidence type="ECO:0000259" key="5">
    <source>
        <dbReference type="PROSITE" id="PS51900"/>
    </source>
</evidence>
<feature type="domain" description="Core-binding (CB)" evidence="5">
    <location>
        <begin position="108"/>
        <end position="213"/>
    </location>
</feature>
<evidence type="ECO:0000256" key="2">
    <source>
        <dbReference type="ARBA" id="ARBA00022908"/>
    </source>
</evidence>
<dbReference type="PROSITE" id="PS51900">
    <property type="entry name" value="CB"/>
    <property type="match status" value="1"/>
</dbReference>
<keyword evidence="3" id="KW-0238">DNA-binding</keyword>
<dbReference type="InterPro" id="IPR025166">
    <property type="entry name" value="Integrase_DNA_bind_dom"/>
</dbReference>
<dbReference type="PANTHER" id="PTHR30629:SF6">
    <property type="entry name" value="PROPHAGE INTEGRASE INTA-RELATED"/>
    <property type="match status" value="1"/>
</dbReference>
<dbReference type="RefSeq" id="WP_087648220.1">
    <property type="nucleotide sequence ID" value="NZ_FCON02000108.1"/>
</dbReference>
<reference evidence="6" key="1">
    <citation type="submission" date="2016-01" db="EMBL/GenBank/DDBJ databases">
        <authorList>
            <person name="Peeters C."/>
        </authorList>
    </citation>
    <scope>NUCLEOTIDE SEQUENCE [LARGE SCALE GENOMIC DNA]</scope>
    <source>
        <strain evidence="6">LMG 22940</strain>
    </source>
</reference>
<dbReference type="Proteomes" id="UP000054770">
    <property type="component" value="Unassembled WGS sequence"/>
</dbReference>
<dbReference type="GO" id="GO:0015074">
    <property type="term" value="P:DNA integration"/>
    <property type="evidence" value="ECO:0007669"/>
    <property type="project" value="UniProtKB-KW"/>
</dbReference>
<sequence>MAKENFTGARIAAYRCEPGKRQSFFWDAKVSGLGFRVTASGAKAYIFERRLHGKSVRITIGGPDHWTLDAARDKAAELGVAMDNGDDPREQEQEKRAAAEDKRAARHREQATTAEAWQAYLEHLRTTISPKTKQPRSPRYLADHKALAALGGEPLKRGKGTTVRGPLADLLEMKLSDLSAKAVAAWLENEARERPTNAAHAYRLLKAFIRWTAGQDGIVPFSLITSARRGR</sequence>
<dbReference type="Gene3D" id="3.30.160.390">
    <property type="entry name" value="Integrase, DNA-binding domain"/>
    <property type="match status" value="1"/>
</dbReference>
<accession>A0A158KLZ5</accession>
<evidence type="ECO:0000256" key="3">
    <source>
        <dbReference type="PROSITE-ProRule" id="PRU01248"/>
    </source>
</evidence>
<dbReference type="InterPro" id="IPR044068">
    <property type="entry name" value="CB"/>
</dbReference>
<protein>
    <submittedName>
        <fullName evidence="6">Phage integrase</fullName>
    </submittedName>
</protein>
<evidence type="ECO:0000256" key="4">
    <source>
        <dbReference type="SAM" id="MobiDB-lite"/>
    </source>
</evidence>
<feature type="region of interest" description="Disordered" evidence="4">
    <location>
        <begin position="81"/>
        <end position="105"/>
    </location>
</feature>
<keyword evidence="2" id="KW-0229">DNA integration</keyword>
<name>A0A158KLZ5_9BURK</name>
<dbReference type="InterPro" id="IPR050808">
    <property type="entry name" value="Phage_Integrase"/>
</dbReference>